<feature type="region of interest" description="Disordered" evidence="1">
    <location>
        <begin position="402"/>
        <end position="425"/>
    </location>
</feature>
<comment type="caution">
    <text evidence="2">The sequence shown here is derived from an EMBL/GenBank/DDBJ whole genome shotgun (WGS) entry which is preliminary data.</text>
</comment>
<gene>
    <name evidence="2" type="ORF">EPUL_004540</name>
</gene>
<evidence type="ECO:0000313" key="2">
    <source>
        <dbReference type="EMBL" id="POS82827.1"/>
    </source>
</evidence>
<keyword evidence="3" id="KW-1185">Reference proteome</keyword>
<dbReference type="EMBL" id="PEDP01002215">
    <property type="protein sequence ID" value="POS82827.1"/>
    <property type="molecule type" value="Genomic_DNA"/>
</dbReference>
<reference evidence="2 3" key="1">
    <citation type="submission" date="2017-10" db="EMBL/GenBank/DDBJ databases">
        <title>Development of genomic resources for the powdery mildew, Erysiphe pulchra.</title>
        <authorList>
            <person name="Wadl P.A."/>
            <person name="Mack B.M."/>
            <person name="Moore G."/>
            <person name="Beltz S.B."/>
        </authorList>
    </citation>
    <scope>NUCLEOTIDE SEQUENCE [LARGE SCALE GENOMIC DNA]</scope>
    <source>
        <strain evidence="2">Cflorida</strain>
    </source>
</reference>
<dbReference type="Proteomes" id="UP000237438">
    <property type="component" value="Unassembled WGS sequence"/>
</dbReference>
<dbReference type="Gene3D" id="3.10.450.30">
    <property type="entry name" value="Microbial ribonucleases"/>
    <property type="match status" value="1"/>
</dbReference>
<organism evidence="2 3">
    <name type="scientific">Erysiphe pulchra</name>
    <dbReference type="NCBI Taxonomy" id="225359"/>
    <lineage>
        <taxon>Eukaryota</taxon>
        <taxon>Fungi</taxon>
        <taxon>Dikarya</taxon>
        <taxon>Ascomycota</taxon>
        <taxon>Pezizomycotina</taxon>
        <taxon>Leotiomycetes</taxon>
        <taxon>Erysiphales</taxon>
        <taxon>Erysiphaceae</taxon>
        <taxon>Erysiphe</taxon>
    </lineage>
</organism>
<name>A0A2S4PLD9_9PEZI</name>
<dbReference type="AlphaFoldDB" id="A0A2S4PLD9"/>
<evidence type="ECO:0000256" key="1">
    <source>
        <dbReference type="SAM" id="MobiDB-lite"/>
    </source>
</evidence>
<feature type="non-terminal residue" evidence="2">
    <location>
        <position position="425"/>
    </location>
</feature>
<accession>A0A2S4PLD9</accession>
<evidence type="ECO:0000313" key="3">
    <source>
        <dbReference type="Proteomes" id="UP000237438"/>
    </source>
</evidence>
<proteinExistence type="predicted"/>
<sequence length="425" mass="48345">MSYSGPLYSQTMNLYTWPLHYERLIKKGKNKLKEGMWEKAVYQLVFSEHGEAIDILVRIANSDLAKCWRIENSQPIDQFYEMDQSTGYQCGQKFIPNEDIFYIFDIAKTFIGKGRDFPAPYTGHLYNPEGGFLIWPIYRGRAFYKYGTGPTGPYYIVMDSFGRFQDVIVKTMKQQSFVRCIRARNDLSSLYSDADSSTAEQTVFSGFTCNHVFFSDNYLETAQKLAALSKKNLNPKMHYGYPCDSPCFLLPVRPHGTPYRPGRGTQYLLVLGLDYKIMGVVMMNLNMIKKCERKTIGDGDSNHDKNAYHCGDTLFTNDELLATAKVACLKKKSYDIIYPQHYDGEIFDVEGPYQIYPLKKGKNFKTVVGALTKELDTQQLVKCSPIIGLSGGSQLKYQNINPLGNTNPKDNTHPIGNTHSMGNTY</sequence>
<dbReference type="OrthoDB" id="5425539at2759"/>
<protein>
    <submittedName>
        <fullName evidence="2">Uncharacterized protein</fullName>
    </submittedName>
</protein>